<dbReference type="GO" id="GO:0005737">
    <property type="term" value="C:cytoplasm"/>
    <property type="evidence" value="ECO:0007669"/>
    <property type="project" value="TreeGrafter"/>
</dbReference>
<evidence type="ECO:0000256" key="3">
    <source>
        <dbReference type="ARBA" id="ARBA00013025"/>
    </source>
</evidence>
<dbReference type="NCBIfam" id="TIGR01499">
    <property type="entry name" value="folC"/>
    <property type="match status" value="1"/>
</dbReference>
<dbReference type="PANTHER" id="PTHR11136:SF0">
    <property type="entry name" value="DIHYDROFOLATE SYNTHETASE-RELATED"/>
    <property type="match status" value="1"/>
</dbReference>
<dbReference type="FunFam" id="3.40.1190.10:FF:000011">
    <property type="entry name" value="Folylpolyglutamate synthase/dihydrofolate synthase"/>
    <property type="match status" value="1"/>
</dbReference>
<proteinExistence type="inferred from homology"/>
<dbReference type="InterPro" id="IPR013221">
    <property type="entry name" value="Mur_ligase_cen"/>
</dbReference>
<evidence type="ECO:0000256" key="10">
    <source>
        <dbReference type="ARBA" id="ARBA00047493"/>
    </source>
</evidence>
<keyword evidence="15" id="KW-1185">Reference proteome</keyword>
<organism evidence="14 15">
    <name type="scientific">Proteiniclasticum aestuarii</name>
    <dbReference type="NCBI Taxonomy" id="2817862"/>
    <lineage>
        <taxon>Bacteria</taxon>
        <taxon>Bacillati</taxon>
        <taxon>Bacillota</taxon>
        <taxon>Clostridia</taxon>
        <taxon>Eubacteriales</taxon>
        <taxon>Clostridiaceae</taxon>
        <taxon>Proteiniclasticum</taxon>
    </lineage>
</organism>
<evidence type="ECO:0000259" key="12">
    <source>
        <dbReference type="Pfam" id="PF02875"/>
    </source>
</evidence>
<gene>
    <name evidence="14" type="ORF">J3A84_14460</name>
</gene>
<dbReference type="InterPro" id="IPR036565">
    <property type="entry name" value="Mur-like_cat_sf"/>
</dbReference>
<reference evidence="14" key="1">
    <citation type="submission" date="2021-03" db="EMBL/GenBank/DDBJ databases">
        <title>Proteiniclasticum marinus sp. nov., isolated from tidal flat sediment.</title>
        <authorList>
            <person name="Namirimu T."/>
            <person name="Yang J.-A."/>
            <person name="Yang S.-H."/>
            <person name="Kim Y.-J."/>
            <person name="Kwon K.K."/>
        </authorList>
    </citation>
    <scope>NUCLEOTIDE SEQUENCE</scope>
    <source>
        <strain evidence="14">SCR006</strain>
    </source>
</reference>
<evidence type="ECO:0000256" key="1">
    <source>
        <dbReference type="ARBA" id="ARBA00001946"/>
    </source>
</evidence>
<sequence>MNYNETLKQLHSIPRIRKEENLHRMTRLMALLSNPQEGQQYIHVAGTNGKGSISRMLEEVLMESGYKTGLFTSPYIFDFRERIQIGNQMISEEDVIHYFKIVDEAGRKLEAEGYTYPSEFEVVTAMALLYFRDQKVDLAIIEVGIGGMYDATNVITPILSLIASINFDHTAVLGTTLSSIAWHKAGIMKGNPSISTSQQPEVRRVLRKRAEEVSSRLQFTSSREMKFLEIDGLHQKIRYDLKSGRSLTLRLSLLGIHQMLNAGVVLHAAEMLKEMGYDKISDPSIIRALEKVRWPGRMEVISRKPLLILDGAHNMDGAINLKESINFYFPEKNVILLLGMLRDKDVTPVTKVLSQDTKKVILFTPNDFRALEAEKLLPLLHESAVGMTAPSIDEAMEKALEVYAEGDLILSAGSLYTIGDLEHAFEKHRIHENP</sequence>
<dbReference type="InterPro" id="IPR004101">
    <property type="entry name" value="Mur_ligase_C"/>
</dbReference>
<keyword evidence="6 11" id="KW-0547">Nucleotide-binding</keyword>
<dbReference type="Pfam" id="PF08245">
    <property type="entry name" value="Mur_ligase_M"/>
    <property type="match status" value="1"/>
</dbReference>
<dbReference type="SUPFAM" id="SSF53244">
    <property type="entry name" value="MurD-like peptide ligases, peptide-binding domain"/>
    <property type="match status" value="1"/>
</dbReference>
<dbReference type="InterPro" id="IPR001645">
    <property type="entry name" value="Folylpolyglutamate_synth"/>
</dbReference>
<dbReference type="Gene3D" id="3.90.190.20">
    <property type="entry name" value="Mur ligase, C-terminal domain"/>
    <property type="match status" value="1"/>
</dbReference>
<evidence type="ECO:0000313" key="14">
    <source>
        <dbReference type="EMBL" id="MBO1266236.1"/>
    </source>
</evidence>
<dbReference type="SUPFAM" id="SSF53623">
    <property type="entry name" value="MurD-like peptide ligases, catalytic domain"/>
    <property type="match status" value="1"/>
</dbReference>
<comment type="catalytic activity">
    <reaction evidence="10">
        <text>(6S)-5,6,7,8-tetrahydrofolyl-(gamma-L-Glu)(n) + L-glutamate + ATP = (6S)-5,6,7,8-tetrahydrofolyl-(gamma-L-Glu)(n+1) + ADP + phosphate + H(+)</text>
        <dbReference type="Rhea" id="RHEA:10580"/>
        <dbReference type="Rhea" id="RHEA-COMP:14738"/>
        <dbReference type="Rhea" id="RHEA-COMP:14740"/>
        <dbReference type="ChEBI" id="CHEBI:15378"/>
        <dbReference type="ChEBI" id="CHEBI:29985"/>
        <dbReference type="ChEBI" id="CHEBI:30616"/>
        <dbReference type="ChEBI" id="CHEBI:43474"/>
        <dbReference type="ChEBI" id="CHEBI:141005"/>
        <dbReference type="ChEBI" id="CHEBI:456216"/>
        <dbReference type="EC" id="6.3.2.17"/>
    </reaction>
</comment>
<evidence type="ECO:0000256" key="5">
    <source>
        <dbReference type="ARBA" id="ARBA00022723"/>
    </source>
</evidence>
<protein>
    <recommendedName>
        <fullName evidence="3">tetrahydrofolate synthase</fullName>
        <ecNumber evidence="3">6.3.2.17</ecNumber>
    </recommendedName>
    <alternativeName>
        <fullName evidence="9">Tetrahydrofolylpolyglutamate synthase</fullName>
    </alternativeName>
</protein>
<keyword evidence="4 11" id="KW-0436">Ligase</keyword>
<name>A0A939KKL4_9CLOT</name>
<evidence type="ECO:0000256" key="9">
    <source>
        <dbReference type="ARBA" id="ARBA00030592"/>
    </source>
</evidence>
<evidence type="ECO:0000256" key="4">
    <source>
        <dbReference type="ARBA" id="ARBA00022598"/>
    </source>
</evidence>
<dbReference type="GO" id="GO:0008841">
    <property type="term" value="F:dihydrofolate synthase activity"/>
    <property type="evidence" value="ECO:0007669"/>
    <property type="project" value="TreeGrafter"/>
</dbReference>
<evidence type="ECO:0000256" key="8">
    <source>
        <dbReference type="ARBA" id="ARBA00022842"/>
    </source>
</evidence>
<dbReference type="GO" id="GO:0046872">
    <property type="term" value="F:metal ion binding"/>
    <property type="evidence" value="ECO:0007669"/>
    <property type="project" value="UniProtKB-KW"/>
</dbReference>
<dbReference type="AlphaFoldDB" id="A0A939KKL4"/>
<dbReference type="EMBL" id="JAFNJU010000015">
    <property type="protein sequence ID" value="MBO1266236.1"/>
    <property type="molecule type" value="Genomic_DNA"/>
</dbReference>
<dbReference type="EC" id="6.3.2.17" evidence="3"/>
<evidence type="ECO:0000256" key="7">
    <source>
        <dbReference type="ARBA" id="ARBA00022840"/>
    </source>
</evidence>
<comment type="cofactor">
    <cofactor evidence="1">
        <name>Mg(2+)</name>
        <dbReference type="ChEBI" id="CHEBI:18420"/>
    </cofactor>
</comment>
<dbReference type="GO" id="GO:0005524">
    <property type="term" value="F:ATP binding"/>
    <property type="evidence" value="ECO:0007669"/>
    <property type="project" value="UniProtKB-KW"/>
</dbReference>
<comment type="similarity">
    <text evidence="2 11">Belongs to the folylpolyglutamate synthase family.</text>
</comment>
<dbReference type="Pfam" id="PF02875">
    <property type="entry name" value="Mur_ligase_C"/>
    <property type="match status" value="1"/>
</dbReference>
<keyword evidence="5" id="KW-0479">Metal-binding</keyword>
<dbReference type="Gene3D" id="3.40.1190.10">
    <property type="entry name" value="Mur-like, catalytic domain"/>
    <property type="match status" value="1"/>
</dbReference>
<dbReference type="InterPro" id="IPR018109">
    <property type="entry name" value="Folylpolyglutamate_synth_CS"/>
</dbReference>
<dbReference type="Proteomes" id="UP000664218">
    <property type="component" value="Unassembled WGS sequence"/>
</dbReference>
<dbReference type="PIRSF" id="PIRSF001563">
    <property type="entry name" value="Folylpolyglu_synth"/>
    <property type="match status" value="1"/>
</dbReference>
<feature type="domain" description="Mur ligase central" evidence="13">
    <location>
        <begin position="44"/>
        <end position="268"/>
    </location>
</feature>
<dbReference type="GO" id="GO:0004326">
    <property type="term" value="F:tetrahydrofolylpolyglutamate synthase activity"/>
    <property type="evidence" value="ECO:0007669"/>
    <property type="project" value="UniProtKB-EC"/>
</dbReference>
<evidence type="ECO:0000259" key="13">
    <source>
        <dbReference type="Pfam" id="PF08245"/>
    </source>
</evidence>
<evidence type="ECO:0000313" key="15">
    <source>
        <dbReference type="Proteomes" id="UP000664218"/>
    </source>
</evidence>
<dbReference type="InterPro" id="IPR036615">
    <property type="entry name" value="Mur_ligase_C_dom_sf"/>
</dbReference>
<keyword evidence="8" id="KW-0460">Magnesium</keyword>
<accession>A0A939KKL4</accession>
<dbReference type="PROSITE" id="PS01012">
    <property type="entry name" value="FOLYLPOLYGLU_SYNT_2"/>
    <property type="match status" value="1"/>
</dbReference>
<feature type="domain" description="Mur ligase C-terminal" evidence="12">
    <location>
        <begin position="296"/>
        <end position="414"/>
    </location>
</feature>
<comment type="caution">
    <text evidence="14">The sequence shown here is derived from an EMBL/GenBank/DDBJ whole genome shotgun (WGS) entry which is preliminary data.</text>
</comment>
<evidence type="ECO:0000256" key="6">
    <source>
        <dbReference type="ARBA" id="ARBA00022741"/>
    </source>
</evidence>
<dbReference type="PANTHER" id="PTHR11136">
    <property type="entry name" value="FOLYLPOLYGLUTAMATE SYNTHASE-RELATED"/>
    <property type="match status" value="1"/>
</dbReference>
<keyword evidence="7 11" id="KW-0067">ATP-binding</keyword>
<dbReference type="RefSeq" id="WP_207600763.1">
    <property type="nucleotide sequence ID" value="NZ_JAFNJU010000015.1"/>
</dbReference>
<evidence type="ECO:0000256" key="2">
    <source>
        <dbReference type="ARBA" id="ARBA00008276"/>
    </source>
</evidence>
<evidence type="ECO:0000256" key="11">
    <source>
        <dbReference type="PIRNR" id="PIRNR001563"/>
    </source>
</evidence>